<protein>
    <submittedName>
        <fullName evidence="2">Putative membrane protein</fullName>
    </submittedName>
</protein>
<dbReference type="RefSeq" id="WP_090133175.1">
    <property type="nucleotide sequence ID" value="NZ_FMBC01000002.1"/>
</dbReference>
<keyword evidence="1" id="KW-1133">Transmembrane helix</keyword>
<name>A0A1C3ZR25_9ENTR</name>
<evidence type="ECO:0000313" key="2">
    <source>
        <dbReference type="EMBL" id="SCB84670.1"/>
    </source>
</evidence>
<keyword evidence="1" id="KW-0472">Membrane</keyword>
<keyword evidence="3" id="KW-1185">Reference proteome</keyword>
<gene>
    <name evidence="2" type="ORF">GA0061070_1002110</name>
</gene>
<dbReference type="EMBL" id="FMBC01000002">
    <property type="protein sequence ID" value="SCB84670.1"/>
    <property type="molecule type" value="Genomic_DNA"/>
</dbReference>
<evidence type="ECO:0000256" key="1">
    <source>
        <dbReference type="SAM" id="Phobius"/>
    </source>
</evidence>
<keyword evidence="1" id="KW-0812">Transmembrane</keyword>
<feature type="transmembrane region" description="Helical" evidence="1">
    <location>
        <begin position="7"/>
        <end position="25"/>
    </location>
</feature>
<organism evidence="2 3">
    <name type="scientific">Kosakonia oryziphila</name>
    <dbReference type="NCBI Taxonomy" id="1005667"/>
    <lineage>
        <taxon>Bacteria</taxon>
        <taxon>Pseudomonadati</taxon>
        <taxon>Pseudomonadota</taxon>
        <taxon>Gammaproteobacteria</taxon>
        <taxon>Enterobacterales</taxon>
        <taxon>Enterobacteriaceae</taxon>
        <taxon>Kosakonia</taxon>
    </lineage>
</organism>
<dbReference type="AlphaFoldDB" id="A0A1C3ZR25"/>
<reference evidence="3" key="1">
    <citation type="submission" date="2016-08" db="EMBL/GenBank/DDBJ databases">
        <authorList>
            <person name="Varghese N."/>
            <person name="Submissions Spin"/>
        </authorList>
    </citation>
    <scope>NUCLEOTIDE SEQUENCE [LARGE SCALE GENOMIC DNA]</scope>
    <source>
        <strain evidence="3">REICA_142</strain>
    </source>
</reference>
<dbReference type="Pfam" id="PF06092">
    <property type="entry name" value="DUF943"/>
    <property type="match status" value="1"/>
</dbReference>
<accession>A0A1C3ZR25</accession>
<proteinExistence type="predicted"/>
<evidence type="ECO:0000313" key="3">
    <source>
        <dbReference type="Proteomes" id="UP000198515"/>
    </source>
</evidence>
<dbReference type="OrthoDB" id="5873202at2"/>
<sequence>MKVINKKILILFSLAVCVLLGYWIWLCLRPVEIVAVHQENNYSDVLVRSFPPTDKGKIIWWLENKNMLKEKYGIPKPSPDGSFVVVFWDFGDGYKETDGYDNLCFNDMKPPMNCIEKNSLLMVRNSENTGSYFVLDSGTYRMNNKGDIVKNKSD</sequence>
<dbReference type="InterPro" id="IPR010351">
    <property type="entry name" value="DUF943"/>
</dbReference>
<dbReference type="Proteomes" id="UP000198515">
    <property type="component" value="Unassembled WGS sequence"/>
</dbReference>